<dbReference type="EMBL" id="JAANYQ010000027">
    <property type="protein sequence ID" value="KAF4119328.1"/>
    <property type="molecule type" value="Genomic_DNA"/>
</dbReference>
<feature type="region of interest" description="Disordered" evidence="1">
    <location>
        <begin position="34"/>
        <end position="54"/>
    </location>
</feature>
<dbReference type="AlphaFoldDB" id="A0A9P5CXJ0"/>
<dbReference type="GeneID" id="55971075"/>
<evidence type="ECO:0000313" key="2">
    <source>
        <dbReference type="EMBL" id="KAF4119328.1"/>
    </source>
</evidence>
<proteinExistence type="predicted"/>
<organism evidence="2 3">
    <name type="scientific">Geosmithia morbida</name>
    <dbReference type="NCBI Taxonomy" id="1094350"/>
    <lineage>
        <taxon>Eukaryota</taxon>
        <taxon>Fungi</taxon>
        <taxon>Dikarya</taxon>
        <taxon>Ascomycota</taxon>
        <taxon>Pezizomycotina</taxon>
        <taxon>Sordariomycetes</taxon>
        <taxon>Hypocreomycetidae</taxon>
        <taxon>Hypocreales</taxon>
        <taxon>Bionectriaceae</taxon>
        <taxon>Geosmithia</taxon>
    </lineage>
</organism>
<accession>A0A9P5CXJ0</accession>
<evidence type="ECO:0000313" key="3">
    <source>
        <dbReference type="Proteomes" id="UP000749293"/>
    </source>
</evidence>
<reference evidence="2" key="1">
    <citation type="submission" date="2020-03" db="EMBL/GenBank/DDBJ databases">
        <title>Site-based positive gene gene selection in Geosmithia morbida across the United States reveals a broad range of putative effectors and factors for local host and environmental adapation.</title>
        <authorList>
            <person name="Onufrak A."/>
            <person name="Murdoch R.W."/>
            <person name="Gazis R."/>
            <person name="Huff M."/>
            <person name="Staton M."/>
            <person name="Klingeman W."/>
            <person name="Hadziabdic D."/>
        </authorList>
    </citation>
    <scope>NUCLEOTIDE SEQUENCE</scope>
    <source>
        <strain evidence="2">1262</strain>
    </source>
</reference>
<dbReference type="Proteomes" id="UP000749293">
    <property type="component" value="Unassembled WGS sequence"/>
</dbReference>
<sequence>MLRSRQRINLVAFAVCAVIILAFYHTISNGSQGYAGGQQRQQQPVPASAPSPQDDATHLVDMVVASTTKENLTWLDDHLLDWSKKIYVVDDASAPLSVPVNKGREAMVFLTLRSYIIDHYDRLPPNIIFHHAERFQWHNDDPDYDALPLLKSFRLDRLADEGYVNLRCAWVLGCPVEIRPLADESPAAINEPVTAKRVYKKAYEELFPGEPVPDTIGVACCSQFAVRREVIRRRSKADYLRYRQWLTTSPLGDELSGRVLEYSWHTVHCPDAGECYCQNYGICGLKCDKDKCQGRYTLPPFATLPKEWPRLGWNGEDRHWDGEM</sequence>
<dbReference type="InterPro" id="IPR021838">
    <property type="entry name" value="DUF3431"/>
</dbReference>
<dbReference type="PANTHER" id="PTHR37490:SF3">
    <property type="entry name" value="DUF3431 DOMAIN CONTAINING PROTEIN"/>
    <property type="match status" value="1"/>
</dbReference>
<keyword evidence="3" id="KW-1185">Reference proteome</keyword>
<dbReference type="RefSeq" id="XP_035317980.1">
    <property type="nucleotide sequence ID" value="XM_035466821.1"/>
</dbReference>
<dbReference type="PANTHER" id="PTHR37490">
    <property type="entry name" value="EXPRESSED PROTEIN"/>
    <property type="match status" value="1"/>
</dbReference>
<comment type="caution">
    <text evidence="2">The sequence shown here is derived from an EMBL/GenBank/DDBJ whole genome shotgun (WGS) entry which is preliminary data.</text>
</comment>
<dbReference type="OrthoDB" id="426718at2759"/>
<feature type="compositionally biased region" description="Low complexity" evidence="1">
    <location>
        <begin position="37"/>
        <end position="53"/>
    </location>
</feature>
<dbReference type="Pfam" id="PF11913">
    <property type="entry name" value="DUF3431"/>
    <property type="match status" value="1"/>
</dbReference>
<gene>
    <name evidence="2" type="ORF">GMORB2_4847</name>
</gene>
<evidence type="ECO:0000256" key="1">
    <source>
        <dbReference type="SAM" id="MobiDB-lite"/>
    </source>
</evidence>
<protein>
    <submittedName>
        <fullName evidence="2">Uncharacterized protein</fullName>
    </submittedName>
</protein>
<name>A0A9P5CXJ0_9HYPO</name>